<dbReference type="EMBL" id="WHOD01000119">
    <property type="protein sequence ID" value="NOU97657.1"/>
    <property type="molecule type" value="Genomic_DNA"/>
</dbReference>
<keyword evidence="3" id="KW-1185">Reference proteome</keyword>
<evidence type="ECO:0000259" key="1">
    <source>
        <dbReference type="Pfam" id="PF20862"/>
    </source>
</evidence>
<evidence type="ECO:0000313" key="3">
    <source>
        <dbReference type="Proteomes" id="UP000641588"/>
    </source>
</evidence>
<sequence>MRPKKIIICLLLLPLFGCESQTNDIYLIPEGYEGRIKVTYNVEGAPALIKENNFDVIPVKDDGTFSTSNVNMEYGTVTDKYYLVDKEGKRKPVEKECISLLGTGSSQEGNGRIYPHVELEITQTRCSQDFMLWGK</sequence>
<dbReference type="Proteomes" id="UP000641588">
    <property type="component" value="Unassembled WGS sequence"/>
</dbReference>
<reference evidence="2" key="1">
    <citation type="submission" date="2019-10" db="EMBL/GenBank/DDBJ databases">
        <title>Description of Paenibacillus glebae sp. nov.</title>
        <authorList>
            <person name="Carlier A."/>
            <person name="Qi S."/>
        </authorList>
    </citation>
    <scope>NUCLEOTIDE SEQUENCE</scope>
    <source>
        <strain evidence="2">LMG 31456</strain>
    </source>
</reference>
<accession>A0A972K615</accession>
<feature type="domain" description="DUF6843" evidence="1">
    <location>
        <begin position="21"/>
        <end position="130"/>
    </location>
</feature>
<comment type="caution">
    <text evidence="2">The sequence shown here is derived from an EMBL/GenBank/DDBJ whole genome shotgun (WGS) entry which is preliminary data.</text>
</comment>
<dbReference type="Pfam" id="PF20862">
    <property type="entry name" value="DUF6843"/>
    <property type="match status" value="1"/>
</dbReference>
<protein>
    <recommendedName>
        <fullName evidence="1">DUF6843 domain-containing protein</fullName>
    </recommendedName>
</protein>
<gene>
    <name evidence="2" type="ORF">GC093_31175</name>
</gene>
<dbReference type="AlphaFoldDB" id="A0A972K615"/>
<dbReference type="InterPro" id="IPR049293">
    <property type="entry name" value="DUF6843"/>
</dbReference>
<organism evidence="2 3">
    <name type="scientific">Paenibacillus foliorum</name>
    <dbReference type="NCBI Taxonomy" id="2654974"/>
    <lineage>
        <taxon>Bacteria</taxon>
        <taxon>Bacillati</taxon>
        <taxon>Bacillota</taxon>
        <taxon>Bacilli</taxon>
        <taxon>Bacillales</taxon>
        <taxon>Paenibacillaceae</taxon>
        <taxon>Paenibacillus</taxon>
    </lineage>
</organism>
<evidence type="ECO:0000313" key="2">
    <source>
        <dbReference type="EMBL" id="NOU97657.1"/>
    </source>
</evidence>
<name>A0A972K615_9BACL</name>
<proteinExistence type="predicted"/>
<dbReference type="RefSeq" id="WP_171655899.1">
    <property type="nucleotide sequence ID" value="NZ_WHOD01000119.1"/>
</dbReference>